<comment type="caution">
    <text evidence="2">The sequence shown here is derived from an EMBL/GenBank/DDBJ whole genome shotgun (WGS) entry which is preliminary data.</text>
</comment>
<dbReference type="InterPro" id="IPR017853">
    <property type="entry name" value="GH"/>
</dbReference>
<organism evidence="2 3">
    <name type="scientific">Dactylosporangium darangshiense</name>
    <dbReference type="NCBI Taxonomy" id="579108"/>
    <lineage>
        <taxon>Bacteria</taxon>
        <taxon>Bacillati</taxon>
        <taxon>Actinomycetota</taxon>
        <taxon>Actinomycetes</taxon>
        <taxon>Micromonosporales</taxon>
        <taxon>Micromonosporaceae</taxon>
        <taxon>Dactylosporangium</taxon>
    </lineage>
</organism>
<dbReference type="InterPro" id="IPR035992">
    <property type="entry name" value="Ricin_B-like_lectins"/>
</dbReference>
<dbReference type="SUPFAM" id="SSF50370">
    <property type="entry name" value="Ricin B-like lectins"/>
    <property type="match status" value="1"/>
</dbReference>
<dbReference type="Pfam" id="PF00652">
    <property type="entry name" value="Ricin_B_lectin"/>
    <property type="match status" value="1"/>
</dbReference>
<accession>A0ABP8DE02</accession>
<feature type="domain" description="Ricin B lectin" evidence="1">
    <location>
        <begin position="42"/>
        <end position="166"/>
    </location>
</feature>
<evidence type="ECO:0000313" key="2">
    <source>
        <dbReference type="EMBL" id="GAA4253715.1"/>
    </source>
</evidence>
<dbReference type="Proteomes" id="UP001500620">
    <property type="component" value="Unassembled WGS sequence"/>
</dbReference>
<dbReference type="Gene3D" id="3.20.20.80">
    <property type="entry name" value="Glycosidases"/>
    <property type="match status" value="1"/>
</dbReference>
<dbReference type="CDD" id="cd23451">
    <property type="entry name" value="beta-trefoil_Ricin_laminarinase"/>
    <property type="match status" value="1"/>
</dbReference>
<dbReference type="CDD" id="cd06543">
    <property type="entry name" value="GH18_PF-ChiA-like"/>
    <property type="match status" value="1"/>
</dbReference>
<dbReference type="InterPro" id="IPR000772">
    <property type="entry name" value="Ricin_B_lectin"/>
</dbReference>
<dbReference type="EMBL" id="BAABAT010000016">
    <property type="protein sequence ID" value="GAA4253715.1"/>
    <property type="molecule type" value="Genomic_DNA"/>
</dbReference>
<dbReference type="InterPro" id="IPR052750">
    <property type="entry name" value="GH18_Chitinase"/>
</dbReference>
<dbReference type="PROSITE" id="PS50231">
    <property type="entry name" value="RICIN_B_LECTIN"/>
    <property type="match status" value="1"/>
</dbReference>
<dbReference type="Gene3D" id="2.80.10.50">
    <property type="match status" value="2"/>
</dbReference>
<dbReference type="RefSeq" id="WP_345130771.1">
    <property type="nucleotide sequence ID" value="NZ_BAABAT010000016.1"/>
</dbReference>
<proteinExistence type="predicted"/>
<dbReference type="PANTHER" id="PTHR42976">
    <property type="entry name" value="BIFUNCTIONAL CHITINASE/LYSOZYME-RELATED"/>
    <property type="match status" value="1"/>
</dbReference>
<sequence length="484" mass="50619">MTPSTTARRRPRRRVGFAIVATAATVIGVAAVGMTTASAASSGPITGFGGKCVDVAGASSANGTAVQLWTCNGTNAQSWTVGNADNSIQALGKCLDVTAASTADGAKVQLYDCNGTGAQKWTAGNGQLVNTNSGKCLDATGVSSADGTRLQIWTCGGGANQKWTLPGGPTNPPTSTPPTTTPPTTKAFPFAPYIATFIGDDVAKFATDSGQKFYTLGFVNGTGNCQPIWSTDDTRLRGNVARLRAMGGDIIVSSGGWDADDLVSHCTTPAAIAAAYQSVLTAYATTYLDIDAEHGDVHNNLDRAVVDKRNDALKIMQDNLRAAGKTFHLSFTLGVSPAGGLSGENLYVLQSAVARGLEFEVVNPMTMDYYDGVSGSRMGQASIDALKKVQGQLKVLLPGRSDAQLWTMIAATPMIGQNDNPTEKFTLADAQLLLTFAQQQHMARLSFWAINRDFGCATGTLSGTCSGITQPNYGFSNIFRQFTG</sequence>
<dbReference type="PANTHER" id="PTHR42976:SF1">
    <property type="entry name" value="GH18 DOMAIN-CONTAINING PROTEIN-RELATED"/>
    <property type="match status" value="1"/>
</dbReference>
<dbReference type="SUPFAM" id="SSF51445">
    <property type="entry name" value="(Trans)glycosidases"/>
    <property type="match status" value="1"/>
</dbReference>
<evidence type="ECO:0000313" key="3">
    <source>
        <dbReference type="Proteomes" id="UP001500620"/>
    </source>
</evidence>
<gene>
    <name evidence="2" type="ORF">GCM10022255_055630</name>
</gene>
<keyword evidence="3" id="KW-1185">Reference proteome</keyword>
<evidence type="ECO:0000259" key="1">
    <source>
        <dbReference type="SMART" id="SM00458"/>
    </source>
</evidence>
<reference evidence="3" key="1">
    <citation type="journal article" date="2019" name="Int. J. Syst. Evol. Microbiol.">
        <title>The Global Catalogue of Microorganisms (GCM) 10K type strain sequencing project: providing services to taxonomists for standard genome sequencing and annotation.</title>
        <authorList>
            <consortium name="The Broad Institute Genomics Platform"/>
            <consortium name="The Broad Institute Genome Sequencing Center for Infectious Disease"/>
            <person name="Wu L."/>
            <person name="Ma J."/>
        </authorList>
    </citation>
    <scope>NUCLEOTIDE SEQUENCE [LARGE SCALE GENOMIC DNA]</scope>
    <source>
        <strain evidence="3">JCM 17441</strain>
    </source>
</reference>
<dbReference type="SMART" id="SM00458">
    <property type="entry name" value="RICIN"/>
    <property type="match status" value="1"/>
</dbReference>
<protein>
    <submittedName>
        <fullName evidence="2">Chitinase</fullName>
    </submittedName>
</protein>
<name>A0ABP8DE02_9ACTN</name>